<feature type="transmembrane region" description="Helical" evidence="2">
    <location>
        <begin position="575"/>
        <end position="597"/>
    </location>
</feature>
<dbReference type="Gene3D" id="1.20.1740.10">
    <property type="entry name" value="Amino acid/polyamine transporter I"/>
    <property type="match status" value="1"/>
</dbReference>
<dbReference type="KEGG" id="lak:112041959"/>
<feature type="transmembrane region" description="Helical" evidence="2">
    <location>
        <begin position="266"/>
        <end position="290"/>
    </location>
</feature>
<evidence type="ECO:0000313" key="4">
    <source>
        <dbReference type="Proteomes" id="UP000085678"/>
    </source>
</evidence>
<proteinExistence type="predicted"/>
<dbReference type="PANTHER" id="PTHR43243">
    <property type="entry name" value="INNER MEMBRANE TRANSPORTER YGJI-RELATED"/>
    <property type="match status" value="1"/>
</dbReference>
<dbReference type="AlphaFoldDB" id="A0A2R2MMY1"/>
<dbReference type="GO" id="GO:0005886">
    <property type="term" value="C:plasma membrane"/>
    <property type="evidence" value="ECO:0007669"/>
    <property type="project" value="TreeGrafter"/>
</dbReference>
<dbReference type="GeneID" id="112041959"/>
<feature type="transmembrane region" description="Helical" evidence="2">
    <location>
        <begin position="70"/>
        <end position="92"/>
    </location>
</feature>
<accession>A0A2R2MMY1</accession>
<feature type="transmembrane region" description="Helical" evidence="2">
    <location>
        <begin position="326"/>
        <end position="352"/>
    </location>
</feature>
<dbReference type="InterPro" id="IPR029485">
    <property type="entry name" value="CAT_C"/>
</dbReference>
<dbReference type="InParanoid" id="A0A2R2MMY1"/>
<feature type="transmembrane region" description="Helical" evidence="2">
    <location>
        <begin position="225"/>
        <end position="246"/>
    </location>
</feature>
<keyword evidence="2" id="KW-0472">Membrane</keyword>
<keyword evidence="4" id="KW-1185">Reference proteome</keyword>
<protein>
    <submittedName>
        <fullName evidence="5">Probable cationic amino acid transporter</fullName>
    </submittedName>
</protein>
<feature type="transmembrane region" description="Helical" evidence="2">
    <location>
        <begin position="192"/>
        <end position="213"/>
    </location>
</feature>
<evidence type="ECO:0000259" key="3">
    <source>
        <dbReference type="Pfam" id="PF13906"/>
    </source>
</evidence>
<feature type="domain" description="Cationic amino acid transporter C-terminal" evidence="3">
    <location>
        <begin position="611"/>
        <end position="651"/>
    </location>
</feature>
<keyword evidence="2" id="KW-0812">Transmembrane</keyword>
<dbReference type="RefSeq" id="XP_023931560.1">
    <property type="nucleotide sequence ID" value="XM_024075792.1"/>
</dbReference>
<dbReference type="GO" id="GO:0015171">
    <property type="term" value="F:amino acid transmembrane transporter activity"/>
    <property type="evidence" value="ECO:0007669"/>
    <property type="project" value="TreeGrafter"/>
</dbReference>
<feature type="region of interest" description="Disordered" evidence="1">
    <location>
        <begin position="459"/>
        <end position="506"/>
    </location>
</feature>
<feature type="transmembrane region" description="Helical" evidence="2">
    <location>
        <begin position="618"/>
        <end position="635"/>
    </location>
</feature>
<feature type="transmembrane region" description="Helical" evidence="2">
    <location>
        <begin position="547"/>
        <end position="569"/>
    </location>
</feature>
<sequence length="740" mass="81511">MQQCSRWLGGMYESLTRTKRQYLLPQEGGRQTVDETETATPPRWGVGSSLLLGTFLVSGHLVVNIAGPSAIVSMVVAALAATLSGLCCLELYCRAREFSLYAATYRVTGEFSAFLVGWDDIMQNIFLVASCARQISVSIDFLTGLRIRSFYVDDLGWVLGHSDYPDLLAGGIVMACTWALCLRMCQLHKYWHFVMTALVMTTVGFVMISGLFYLRRRNFQGEFFFHGSDGMLAGAGYGFLIFASMFTRRTSMRRVSSAGGMKFPTLFVVLSMTSLGAIMTTLTSVIVSLAEFPTTNGTYTTPLLETYARTENIVITDMIASVSLPLLLFLLVHCLISAIISVTSLTSHGLLWKLFLNSEGSSRPTVAVLSCGIVTTFSAILCPLLTLILTAATIEIVNHLVASVACLYSRFQMIEIDDFAKDDDVNKTSLPGYGDTDVNDQSDVRDAIKKDIDIVRQEMAKETTADDHTDDDKCEGRNHRSQKRRNRDSQSTAESSDMDEGHSSEETDIDAIVAEYKDRIKVAAISAPNRLTGDKTPTVKSERKVKLAVLGLLLSTAGLSVSLITAPLGLGDQRYVWLILFAAGFTMIILSATGFILMQPQDELASRAITYKVPQFPWIPIMAVVVGVHLLVRILEKTWLLTGISLVVGMLKTNTTVTPGTNYHSAAAENGDTLNTLYRCKENYMSVRIVLGVTAIIFFSSRDRHIFHIWYSKQRRGTSQLQQRRGGGAAWAVSKETCIV</sequence>
<feature type="transmembrane region" description="Helical" evidence="2">
    <location>
        <begin position="44"/>
        <end position="63"/>
    </location>
</feature>
<evidence type="ECO:0000256" key="2">
    <source>
        <dbReference type="SAM" id="Phobius"/>
    </source>
</evidence>
<dbReference type="PANTHER" id="PTHR43243:SF105">
    <property type="entry name" value="CATIONIC AMINO ACID TRANSPORTER C-TERMINAL DOMAIN-CONTAINING PROTEIN"/>
    <property type="match status" value="1"/>
</dbReference>
<keyword evidence="2" id="KW-1133">Transmembrane helix</keyword>
<feature type="transmembrane region" description="Helical" evidence="2">
    <location>
        <begin position="364"/>
        <end position="381"/>
    </location>
</feature>
<gene>
    <name evidence="5" type="primary">LOC112041959</name>
</gene>
<organism evidence="4 5">
    <name type="scientific">Lingula anatina</name>
    <name type="common">Brachiopod</name>
    <name type="synonym">Lingula unguis</name>
    <dbReference type="NCBI Taxonomy" id="7574"/>
    <lineage>
        <taxon>Eukaryota</taxon>
        <taxon>Metazoa</taxon>
        <taxon>Spiralia</taxon>
        <taxon>Lophotrochozoa</taxon>
        <taxon>Brachiopoda</taxon>
        <taxon>Linguliformea</taxon>
        <taxon>Lingulata</taxon>
        <taxon>Lingulida</taxon>
        <taxon>Linguloidea</taxon>
        <taxon>Lingulidae</taxon>
        <taxon>Lingula</taxon>
    </lineage>
</organism>
<evidence type="ECO:0000313" key="5">
    <source>
        <dbReference type="RefSeq" id="XP_023931560.1"/>
    </source>
</evidence>
<evidence type="ECO:0000256" key="1">
    <source>
        <dbReference type="SAM" id="MobiDB-lite"/>
    </source>
</evidence>
<reference evidence="5" key="1">
    <citation type="submission" date="2025-08" db="UniProtKB">
        <authorList>
            <consortium name="RefSeq"/>
        </authorList>
    </citation>
    <scope>IDENTIFICATION</scope>
    <source>
        <tissue evidence="5">Gonads</tissue>
    </source>
</reference>
<feature type="compositionally biased region" description="Basic and acidic residues" evidence="1">
    <location>
        <begin position="459"/>
        <end position="478"/>
    </location>
</feature>
<feature type="transmembrane region" description="Helical" evidence="2">
    <location>
        <begin position="684"/>
        <end position="701"/>
    </location>
</feature>
<dbReference type="Proteomes" id="UP000085678">
    <property type="component" value="Unplaced"/>
</dbReference>
<name>A0A2R2MMY1_LINAN</name>
<dbReference type="Pfam" id="PF13906">
    <property type="entry name" value="AA_permease_C"/>
    <property type="match status" value="1"/>
</dbReference>